<dbReference type="EMBL" id="JAJODE010000059">
    <property type="protein sequence ID" value="MCD4840189.1"/>
    <property type="molecule type" value="Genomic_DNA"/>
</dbReference>
<organism evidence="2 3">
    <name type="scientific">Neobacillus sedimentimangrovi</name>
    <dbReference type="NCBI Taxonomy" id="2699460"/>
    <lineage>
        <taxon>Bacteria</taxon>
        <taxon>Bacillati</taxon>
        <taxon>Bacillota</taxon>
        <taxon>Bacilli</taxon>
        <taxon>Bacillales</taxon>
        <taxon>Bacillaceae</taxon>
        <taxon>Neobacillus</taxon>
    </lineage>
</organism>
<accession>A0ABS8QLK8</accession>
<dbReference type="Proteomes" id="UP001162836">
    <property type="component" value="Unassembled WGS sequence"/>
</dbReference>
<evidence type="ECO:0000313" key="2">
    <source>
        <dbReference type="EMBL" id="MCD4840189.1"/>
    </source>
</evidence>
<keyword evidence="1" id="KW-0812">Transmembrane</keyword>
<keyword evidence="3" id="KW-1185">Reference proteome</keyword>
<proteinExistence type="predicted"/>
<protein>
    <submittedName>
        <fullName evidence="2">Uncharacterized protein</fullName>
    </submittedName>
</protein>
<reference evidence="2 3" key="1">
    <citation type="journal article" date="2023" name="Antonie Van Leeuwenhoek">
        <title>Unveiling the genomic potential of a novel thermostable glycoside hydrolases producing Neobacillus sedimentimangrovi UE25.</title>
        <authorList>
            <person name="Ejaz U."/>
            <person name="Saleem F."/>
            <person name="Rashid R."/>
            <person name="Hasan K.A."/>
            <person name="Syed M.N."/>
            <person name="Sohail M."/>
        </authorList>
    </citation>
    <scope>NUCLEOTIDE SEQUENCE [LARGE SCALE GENOMIC DNA]</scope>
    <source>
        <strain evidence="2 3">UE25</strain>
    </source>
</reference>
<keyword evidence="1" id="KW-1133">Transmembrane helix</keyword>
<comment type="caution">
    <text evidence="2">The sequence shown here is derived from an EMBL/GenBank/DDBJ whole genome shotgun (WGS) entry which is preliminary data.</text>
</comment>
<feature type="transmembrane region" description="Helical" evidence="1">
    <location>
        <begin position="43"/>
        <end position="61"/>
    </location>
</feature>
<evidence type="ECO:0000313" key="3">
    <source>
        <dbReference type="Proteomes" id="UP001162836"/>
    </source>
</evidence>
<evidence type="ECO:0000256" key="1">
    <source>
        <dbReference type="SAM" id="Phobius"/>
    </source>
</evidence>
<name>A0ABS8QLK8_9BACI</name>
<gene>
    <name evidence="2" type="ORF">LRS37_15240</name>
</gene>
<keyword evidence="1" id="KW-0472">Membrane</keyword>
<sequence length="64" mass="7230">MPVQDLVSHGETKEEATKKAIEQFKIKEFTSLSKNTMLFNLPAHYYLGGFTFVSVIVGLLLRVL</sequence>